<dbReference type="SMART" id="SM00028">
    <property type="entry name" value="TPR"/>
    <property type="match status" value="3"/>
</dbReference>
<dbReference type="Proteomes" id="UP000728185">
    <property type="component" value="Unassembled WGS sequence"/>
</dbReference>
<dbReference type="PANTHER" id="PTHR23040:SF1">
    <property type="entry name" value="OUTER DYNEIN ARM-DOCKING COMPLEX SUBUNIT 4"/>
    <property type="match status" value="1"/>
</dbReference>
<keyword evidence="6" id="KW-0966">Cell projection</keyword>
<dbReference type="OrthoDB" id="10268002at2759"/>
<keyword evidence="2" id="KW-0963">Cytoplasm</keyword>
<accession>A0A8E0VGW7</accession>
<evidence type="ECO:0000256" key="6">
    <source>
        <dbReference type="ARBA" id="ARBA00023273"/>
    </source>
</evidence>
<evidence type="ECO:0000313" key="9">
    <source>
        <dbReference type="EMBL" id="KAA0185203.1"/>
    </source>
</evidence>
<dbReference type="EMBL" id="LUCM01010626">
    <property type="protein sequence ID" value="KAA0185203.1"/>
    <property type="molecule type" value="Genomic_DNA"/>
</dbReference>
<sequence>MKKNQHYSFIQRSGVVMRLMNAIKQWKTLHSVTGPMQKVGQSRLQLSFKLPPEALTIVLNEIIQVGQNLPTKTQNETANVHMVACKKHLLKTFDDKLYLQTFSDTESLRMKFLTAGTRRLVRKQPLHRIWLEMVLGVYIKTSEELRALSAEEVNHIKKQYLTNVRMDQWHRLQTITSHELSCRQNVRQMLLRERFWTTSRTIGEIWQMYTRSQFREAAHEAVVTLFVTEKWPGSGRNAFKWRFQSDLCHLIGMSLDGMKHYRAALAFFQMDARLAEYADIMVAKKRALDNIGRMYAVLGKYKEALACWTQRLKTEMSAEELAWLAYQIALCYTMLDDYKEAIRYCRICVKAAESENISCWAVSGYLLQATVAALLACHAVDDTRNLHNSLMCMEDAYNHAIRINQGAVINAVLEIIRKVYQMLFDEERDDSILNKCWSSSLLDMLRQENSNRSQFNMKIFRELLLQSSNPQNFI</sequence>
<name>A0A8E0VGW7_9TREM</name>
<proteinExistence type="predicted"/>
<comment type="subcellular location">
    <subcellularLocation>
        <location evidence="1">Cytoplasm</location>
        <location evidence="1">Cytoskeleton</location>
        <location evidence="1">Cilium axoneme</location>
    </subcellularLocation>
</comment>
<protein>
    <recommendedName>
        <fullName evidence="7">Outer dynein arm-docking complex subunit 4</fullName>
    </recommendedName>
    <alternativeName>
        <fullName evidence="8">Tetratricopeptide repeat protein 25</fullName>
    </alternativeName>
</protein>
<organism evidence="9 10">
    <name type="scientific">Fasciolopsis buskii</name>
    <dbReference type="NCBI Taxonomy" id="27845"/>
    <lineage>
        <taxon>Eukaryota</taxon>
        <taxon>Metazoa</taxon>
        <taxon>Spiralia</taxon>
        <taxon>Lophotrochozoa</taxon>
        <taxon>Platyhelminthes</taxon>
        <taxon>Trematoda</taxon>
        <taxon>Digenea</taxon>
        <taxon>Plagiorchiida</taxon>
        <taxon>Echinostomata</taxon>
        <taxon>Echinostomatoidea</taxon>
        <taxon>Fasciolidae</taxon>
        <taxon>Fasciolopsis</taxon>
    </lineage>
</organism>
<dbReference type="AlphaFoldDB" id="A0A8E0VGW7"/>
<evidence type="ECO:0000256" key="3">
    <source>
        <dbReference type="ARBA" id="ARBA00022737"/>
    </source>
</evidence>
<evidence type="ECO:0000256" key="8">
    <source>
        <dbReference type="ARBA" id="ARBA00034143"/>
    </source>
</evidence>
<evidence type="ECO:0000256" key="7">
    <source>
        <dbReference type="ARBA" id="ARBA00034139"/>
    </source>
</evidence>
<dbReference type="GO" id="GO:0005930">
    <property type="term" value="C:axoneme"/>
    <property type="evidence" value="ECO:0007669"/>
    <property type="project" value="UniProtKB-SubCell"/>
</dbReference>
<dbReference type="InterPro" id="IPR040111">
    <property type="entry name" value="ODAD4"/>
</dbReference>
<evidence type="ECO:0000256" key="1">
    <source>
        <dbReference type="ARBA" id="ARBA00004430"/>
    </source>
</evidence>
<dbReference type="InterPro" id="IPR019734">
    <property type="entry name" value="TPR_rpt"/>
</dbReference>
<comment type="caution">
    <text evidence="9">The sequence shown here is derived from an EMBL/GenBank/DDBJ whole genome shotgun (WGS) entry which is preliminary data.</text>
</comment>
<evidence type="ECO:0000313" key="10">
    <source>
        <dbReference type="Proteomes" id="UP000728185"/>
    </source>
</evidence>
<evidence type="ECO:0000256" key="5">
    <source>
        <dbReference type="ARBA" id="ARBA00023212"/>
    </source>
</evidence>
<keyword evidence="5" id="KW-0206">Cytoskeleton</keyword>
<keyword evidence="3" id="KW-0677">Repeat</keyword>
<keyword evidence="10" id="KW-1185">Reference proteome</keyword>
<keyword evidence="4" id="KW-0802">TPR repeat</keyword>
<gene>
    <name evidence="9" type="ORF">FBUS_02612</name>
</gene>
<evidence type="ECO:0000256" key="2">
    <source>
        <dbReference type="ARBA" id="ARBA00022490"/>
    </source>
</evidence>
<dbReference type="Gene3D" id="1.25.40.10">
    <property type="entry name" value="Tetratricopeptide repeat domain"/>
    <property type="match status" value="1"/>
</dbReference>
<dbReference type="SUPFAM" id="SSF48452">
    <property type="entry name" value="TPR-like"/>
    <property type="match status" value="1"/>
</dbReference>
<reference evidence="9" key="1">
    <citation type="submission" date="2019-05" db="EMBL/GenBank/DDBJ databases">
        <title>Annotation for the trematode Fasciolopsis buski.</title>
        <authorList>
            <person name="Choi Y.-J."/>
        </authorList>
    </citation>
    <scope>NUCLEOTIDE SEQUENCE</scope>
    <source>
        <strain evidence="9">HT</strain>
        <tissue evidence="9">Whole worm</tissue>
    </source>
</reference>
<evidence type="ECO:0000256" key="4">
    <source>
        <dbReference type="ARBA" id="ARBA00022803"/>
    </source>
</evidence>
<dbReference type="PANTHER" id="PTHR23040">
    <property type="match status" value="1"/>
</dbReference>
<dbReference type="InterPro" id="IPR011990">
    <property type="entry name" value="TPR-like_helical_dom_sf"/>
</dbReference>